<dbReference type="OrthoDB" id="3257768at2759"/>
<keyword evidence="2" id="KW-1185">Reference proteome</keyword>
<accession>A0A0C9VXP9</accession>
<dbReference type="Pfam" id="PF18758">
    <property type="entry name" value="KDZ"/>
    <property type="match status" value="1"/>
</dbReference>
<reference evidence="1 2" key="1">
    <citation type="submission" date="2014-06" db="EMBL/GenBank/DDBJ databases">
        <title>Evolutionary Origins and Diversification of the Mycorrhizal Mutualists.</title>
        <authorList>
            <consortium name="DOE Joint Genome Institute"/>
            <consortium name="Mycorrhizal Genomics Consortium"/>
            <person name="Kohler A."/>
            <person name="Kuo A."/>
            <person name="Nagy L.G."/>
            <person name="Floudas D."/>
            <person name="Copeland A."/>
            <person name="Barry K.W."/>
            <person name="Cichocki N."/>
            <person name="Veneault-Fourrey C."/>
            <person name="LaButti K."/>
            <person name="Lindquist E.A."/>
            <person name="Lipzen A."/>
            <person name="Lundell T."/>
            <person name="Morin E."/>
            <person name="Murat C."/>
            <person name="Riley R."/>
            <person name="Ohm R."/>
            <person name="Sun H."/>
            <person name="Tunlid A."/>
            <person name="Henrissat B."/>
            <person name="Grigoriev I.V."/>
            <person name="Hibbett D.S."/>
            <person name="Martin F."/>
        </authorList>
    </citation>
    <scope>NUCLEOTIDE SEQUENCE [LARGE SCALE GENOMIC DNA]</scope>
    <source>
        <strain evidence="1 2">SS14</strain>
    </source>
</reference>
<protein>
    <submittedName>
        <fullName evidence="1">Uncharacterized protein</fullName>
    </submittedName>
</protein>
<dbReference type="EMBL" id="KN837124">
    <property type="protein sequence ID" value="KIJ43221.1"/>
    <property type="molecule type" value="Genomic_DNA"/>
</dbReference>
<proteinExistence type="predicted"/>
<gene>
    <name evidence="1" type="ORF">M422DRAFT_135909</name>
</gene>
<dbReference type="InterPro" id="IPR040521">
    <property type="entry name" value="KDZ"/>
</dbReference>
<dbReference type="Proteomes" id="UP000054279">
    <property type="component" value="Unassembled WGS sequence"/>
</dbReference>
<dbReference type="AlphaFoldDB" id="A0A0C9VXP9"/>
<name>A0A0C9VXP9_SPHS4</name>
<feature type="non-terminal residue" evidence="1">
    <location>
        <position position="1"/>
    </location>
</feature>
<feature type="non-terminal residue" evidence="1">
    <location>
        <position position="75"/>
    </location>
</feature>
<evidence type="ECO:0000313" key="2">
    <source>
        <dbReference type="Proteomes" id="UP000054279"/>
    </source>
</evidence>
<dbReference type="HOGENOM" id="CLU_003703_10_0_1"/>
<evidence type="ECO:0000313" key="1">
    <source>
        <dbReference type="EMBL" id="KIJ43221.1"/>
    </source>
</evidence>
<sequence>LVPKLHLKAHKEACQLFYSLDLTPHCGRTDGGGCERVWQEMNQFANSTREMGHGSRQDAMDDHFGDWNIRKQHGM</sequence>
<organism evidence="1 2">
    <name type="scientific">Sphaerobolus stellatus (strain SS14)</name>
    <dbReference type="NCBI Taxonomy" id="990650"/>
    <lineage>
        <taxon>Eukaryota</taxon>
        <taxon>Fungi</taxon>
        <taxon>Dikarya</taxon>
        <taxon>Basidiomycota</taxon>
        <taxon>Agaricomycotina</taxon>
        <taxon>Agaricomycetes</taxon>
        <taxon>Phallomycetidae</taxon>
        <taxon>Geastrales</taxon>
        <taxon>Sphaerobolaceae</taxon>
        <taxon>Sphaerobolus</taxon>
    </lineage>
</organism>